<sequence>MATKSRASRLARRRAALADLEKGRDQGYAKTLTALGVLSGKSTTQEIRLRAEFISVTQPSSVVPPAALLVNSRGHALRVALLALFIAQTQGGSAPHVVHLPLSAVDVNTIAWEDLLLTQAAPGAGSTSRLVHEKRAGSARAALKRLTMPDVSLLELPLSGKPKGGYDQVRLFMDTGPRAVGAPVSYTVPDGSQDVVTIPMDFFLKGWVYVLEDSEIITYLMYRYLCAKNSPAHITAEARNDRFGIKPSSWEQYWVLASSGLLDVEVDEGRRSNGTYVGMGSGATPQPHRFTLADAGLGVDALPTVLAALDRRIAAG</sequence>
<comment type="caution">
    <text evidence="1">The sequence shown here is derived from an EMBL/GenBank/DDBJ whole genome shotgun (WGS) entry which is preliminary data.</text>
</comment>
<dbReference type="Proteomes" id="UP001501326">
    <property type="component" value="Unassembled WGS sequence"/>
</dbReference>
<keyword evidence="2" id="KW-1185">Reference proteome</keyword>
<name>A0ABN3ULQ2_9MICO</name>
<evidence type="ECO:0000313" key="2">
    <source>
        <dbReference type="Proteomes" id="UP001501326"/>
    </source>
</evidence>
<proteinExistence type="predicted"/>
<accession>A0ABN3ULQ2</accession>
<gene>
    <name evidence="1" type="ORF">GCM10009867_17140</name>
</gene>
<reference evidence="1 2" key="1">
    <citation type="journal article" date="2019" name="Int. J. Syst. Evol. Microbiol.">
        <title>The Global Catalogue of Microorganisms (GCM) 10K type strain sequencing project: providing services to taxonomists for standard genome sequencing and annotation.</title>
        <authorList>
            <consortium name="The Broad Institute Genomics Platform"/>
            <consortium name="The Broad Institute Genome Sequencing Center for Infectious Disease"/>
            <person name="Wu L."/>
            <person name="Ma J."/>
        </authorList>
    </citation>
    <scope>NUCLEOTIDE SEQUENCE [LARGE SCALE GENOMIC DNA]</scope>
    <source>
        <strain evidence="1 2">JCM 16378</strain>
    </source>
</reference>
<protein>
    <submittedName>
        <fullName evidence="1">Uncharacterized protein</fullName>
    </submittedName>
</protein>
<organism evidence="1 2">
    <name type="scientific">Pedococcus aerophilus</name>
    <dbReference type="NCBI Taxonomy" id="436356"/>
    <lineage>
        <taxon>Bacteria</taxon>
        <taxon>Bacillati</taxon>
        <taxon>Actinomycetota</taxon>
        <taxon>Actinomycetes</taxon>
        <taxon>Micrococcales</taxon>
        <taxon>Intrasporangiaceae</taxon>
        <taxon>Pedococcus</taxon>
    </lineage>
</organism>
<evidence type="ECO:0000313" key="1">
    <source>
        <dbReference type="EMBL" id="GAA2735253.1"/>
    </source>
</evidence>
<dbReference type="EMBL" id="BAAARN010000001">
    <property type="protein sequence ID" value="GAA2735253.1"/>
    <property type="molecule type" value="Genomic_DNA"/>
</dbReference>